<reference evidence="2 3" key="1">
    <citation type="journal article" date="2010" name="Nature">
        <title>The Ectocarpus genome and the independent evolution of multicellularity in brown algae.</title>
        <authorList>
            <person name="Cock J.M."/>
            <person name="Sterck L."/>
            <person name="Rouze P."/>
            <person name="Scornet D."/>
            <person name="Allen A.E."/>
            <person name="Amoutzias G."/>
            <person name="Anthouard V."/>
            <person name="Artiguenave F."/>
            <person name="Aury J.M."/>
            <person name="Badger J.H."/>
            <person name="Beszteri B."/>
            <person name="Billiau K."/>
            <person name="Bonnet E."/>
            <person name="Bothwell J.H."/>
            <person name="Bowler C."/>
            <person name="Boyen C."/>
            <person name="Brownlee C."/>
            <person name="Carrano C.J."/>
            <person name="Charrier B."/>
            <person name="Cho G.Y."/>
            <person name="Coelho S.M."/>
            <person name="Collen J."/>
            <person name="Corre E."/>
            <person name="Da Silva C."/>
            <person name="Delage L."/>
            <person name="Delaroque N."/>
            <person name="Dittami S.M."/>
            <person name="Doulbeau S."/>
            <person name="Elias M."/>
            <person name="Farnham G."/>
            <person name="Gachon C.M."/>
            <person name="Gschloessl B."/>
            <person name="Heesch S."/>
            <person name="Jabbari K."/>
            <person name="Jubin C."/>
            <person name="Kawai H."/>
            <person name="Kimura K."/>
            <person name="Kloareg B."/>
            <person name="Kupper F.C."/>
            <person name="Lang D."/>
            <person name="Le Bail A."/>
            <person name="Leblanc C."/>
            <person name="Lerouge P."/>
            <person name="Lohr M."/>
            <person name="Lopez P.J."/>
            <person name="Martens C."/>
            <person name="Maumus F."/>
            <person name="Michel G."/>
            <person name="Miranda-Saavedra D."/>
            <person name="Morales J."/>
            <person name="Moreau H."/>
            <person name="Motomura T."/>
            <person name="Nagasato C."/>
            <person name="Napoli C.A."/>
            <person name="Nelson D.R."/>
            <person name="Nyvall-Collen P."/>
            <person name="Peters A.F."/>
            <person name="Pommier C."/>
            <person name="Potin P."/>
            <person name="Poulain J."/>
            <person name="Quesneville H."/>
            <person name="Read B."/>
            <person name="Rensing S.A."/>
            <person name="Ritter A."/>
            <person name="Rousvoal S."/>
            <person name="Samanta M."/>
            <person name="Samson G."/>
            <person name="Schroeder D.C."/>
            <person name="Segurens B."/>
            <person name="Strittmatter M."/>
            <person name="Tonon T."/>
            <person name="Tregear J.W."/>
            <person name="Valentin K."/>
            <person name="von Dassow P."/>
            <person name="Yamagishi T."/>
            <person name="Van de Peer Y."/>
            <person name="Wincker P."/>
        </authorList>
    </citation>
    <scope>NUCLEOTIDE SEQUENCE [LARGE SCALE GENOMIC DNA]</scope>
    <source>
        <strain evidence="3">Ec32 / CCAP1310/4</strain>
    </source>
</reference>
<dbReference type="AlphaFoldDB" id="D8LU64"/>
<feature type="region of interest" description="Disordered" evidence="1">
    <location>
        <begin position="19"/>
        <end position="55"/>
    </location>
</feature>
<keyword evidence="3" id="KW-1185">Reference proteome</keyword>
<gene>
    <name evidence="2" type="ORF">Esi_0095_0073</name>
</gene>
<dbReference type="InParanoid" id="D8LU64"/>
<evidence type="ECO:0000313" key="2">
    <source>
        <dbReference type="EMBL" id="CBN78106.1"/>
    </source>
</evidence>
<dbReference type="EMBL" id="FN649191">
    <property type="protein sequence ID" value="CBN78106.1"/>
    <property type="molecule type" value="Genomic_DNA"/>
</dbReference>
<proteinExistence type="predicted"/>
<evidence type="ECO:0000313" key="3">
    <source>
        <dbReference type="Proteomes" id="UP000002630"/>
    </source>
</evidence>
<sequence>MGNPDGGVVRAGVGACTGHVRTTRSRGVPPGAGMGGVEHLRSRKRRSGSISAGASFSRLMQQGGGKEAPGFDAAVRASAASSDGNTGGVEVAAVADAVDAGDDDKSSSSDGGAAHEDLSAWLHSTHDWWTSD</sequence>
<name>D8LU64_ECTSI</name>
<protein>
    <submittedName>
        <fullName evidence="2">Uncharacterized protein</fullName>
    </submittedName>
</protein>
<accession>D8LU64</accession>
<evidence type="ECO:0000256" key="1">
    <source>
        <dbReference type="SAM" id="MobiDB-lite"/>
    </source>
</evidence>
<dbReference type="EMBL" id="FN649744">
    <property type="protein sequence ID" value="CBN78106.1"/>
    <property type="molecule type" value="Genomic_DNA"/>
</dbReference>
<dbReference type="Proteomes" id="UP000002630">
    <property type="component" value="Linkage Group LG19"/>
</dbReference>
<organism evidence="2 3">
    <name type="scientific">Ectocarpus siliculosus</name>
    <name type="common">Brown alga</name>
    <name type="synonym">Conferva siliculosa</name>
    <dbReference type="NCBI Taxonomy" id="2880"/>
    <lineage>
        <taxon>Eukaryota</taxon>
        <taxon>Sar</taxon>
        <taxon>Stramenopiles</taxon>
        <taxon>Ochrophyta</taxon>
        <taxon>PX clade</taxon>
        <taxon>Phaeophyceae</taxon>
        <taxon>Ectocarpales</taxon>
        <taxon>Ectocarpaceae</taxon>
        <taxon>Ectocarpus</taxon>
    </lineage>
</organism>